<dbReference type="SUPFAM" id="SSF53383">
    <property type="entry name" value="PLP-dependent transferases"/>
    <property type="match status" value="1"/>
</dbReference>
<dbReference type="EMBL" id="NFLB01000001">
    <property type="protein sequence ID" value="OUQ06417.1"/>
    <property type="molecule type" value="Genomic_DNA"/>
</dbReference>
<comment type="caution">
    <text evidence="1">The sequence shown here is derived from an EMBL/GenBank/DDBJ whole genome shotgun (WGS) entry which is preliminary data.</text>
</comment>
<protein>
    <submittedName>
        <fullName evidence="1">Aminotransferase</fullName>
    </submittedName>
</protein>
<evidence type="ECO:0000313" key="1">
    <source>
        <dbReference type="EMBL" id="OUQ06417.1"/>
    </source>
</evidence>
<dbReference type="Pfam" id="PF12897">
    <property type="entry name" value="Asp_aminotransf"/>
    <property type="match status" value="1"/>
</dbReference>
<dbReference type="Proteomes" id="UP000196258">
    <property type="component" value="Unassembled WGS sequence"/>
</dbReference>
<dbReference type="Gene3D" id="3.90.1150.10">
    <property type="entry name" value="Aspartate Aminotransferase, domain 1"/>
    <property type="match status" value="1"/>
</dbReference>
<dbReference type="InterPro" id="IPR015422">
    <property type="entry name" value="PyrdxlP-dep_Trfase_small"/>
</dbReference>
<gene>
    <name evidence="1" type="ORF">B5E91_00380</name>
</gene>
<accession>A0A1Y4QMF8</accession>
<dbReference type="AlphaFoldDB" id="A0A1Y4QMF8"/>
<dbReference type="Gene3D" id="3.40.640.10">
    <property type="entry name" value="Type I PLP-dependent aspartate aminotransferase-like (Major domain)"/>
    <property type="match status" value="1"/>
</dbReference>
<organism evidence="1 2">
    <name type="scientific">Thomasclavelia spiroformis</name>
    <dbReference type="NCBI Taxonomy" id="29348"/>
    <lineage>
        <taxon>Bacteria</taxon>
        <taxon>Bacillati</taxon>
        <taxon>Bacillota</taxon>
        <taxon>Erysipelotrichia</taxon>
        <taxon>Erysipelotrichales</taxon>
        <taxon>Coprobacillaceae</taxon>
        <taxon>Thomasclavelia</taxon>
    </lineage>
</organism>
<keyword evidence="1" id="KW-0808">Transferase</keyword>
<reference evidence="2" key="1">
    <citation type="submission" date="2017-04" db="EMBL/GenBank/DDBJ databases">
        <title>Function of individual gut microbiota members based on whole genome sequencing of pure cultures obtained from chicken caecum.</title>
        <authorList>
            <person name="Medvecky M."/>
            <person name="Cejkova D."/>
            <person name="Polansky O."/>
            <person name="Karasova D."/>
            <person name="Kubasova T."/>
            <person name="Cizek A."/>
            <person name="Rychlik I."/>
        </authorList>
    </citation>
    <scope>NUCLEOTIDE SEQUENCE [LARGE SCALE GENOMIC DNA]</scope>
    <source>
        <strain evidence="2">An149</strain>
    </source>
</reference>
<sequence length="421" mass="47064">MKPFTKLNKKELLEIKNTLDLQYQEFKKQDLKLDMSRGKPCSEQLDLSMPILDVKQHSIDNIDCRNYGILEGLPSIRKLFAQLLEVNEKNVIIGGTSSLTLMYDYLAQAMLFGVCGSKPWSKLDKVKFLCPVPGYDRHFTICEHFGIEMINIPMNDEGPDLDLINELIQDDSVKGMFCVPKYSNPQGITYSGNTVKALAALKPAASDFRIIYDNAYCVHDLYDNGDILLNIFDELPKYNNEDLIIMVASTSKITFAGGGVSCIVASDNNINDIKKRLSVQSISQDKMNQLRHFKFFNDVNGIKQHMKKHATILKPKFDCVIDILNNELKGKDIASWHNPKGGYFISLDVMPGCAKRVGTLCKEAGVVLTTIGATFPYGKDPQDSNIRIAPSYPSIDELSKAAKLLCVCVQIAAIECLLNKN</sequence>
<name>A0A1Y4QMF8_9FIRM</name>
<dbReference type="InterPro" id="IPR015424">
    <property type="entry name" value="PyrdxlP-dep_Trfase"/>
</dbReference>
<dbReference type="PANTHER" id="PTHR43799">
    <property type="entry name" value="AMINOTRANSFERASE, PUTATIVE-RELATED"/>
    <property type="match status" value="1"/>
</dbReference>
<dbReference type="InterPro" id="IPR015421">
    <property type="entry name" value="PyrdxlP-dep_Trfase_major"/>
</dbReference>
<proteinExistence type="predicted"/>
<evidence type="ECO:0000313" key="2">
    <source>
        <dbReference type="Proteomes" id="UP000196258"/>
    </source>
</evidence>
<dbReference type="PANTHER" id="PTHR43799:SF1">
    <property type="entry name" value="ASPARTATE AMINOTRANSFERASE"/>
    <property type="match status" value="1"/>
</dbReference>
<keyword evidence="1" id="KW-0032">Aminotransferase</keyword>
<dbReference type="RefSeq" id="WP_087253678.1">
    <property type="nucleotide sequence ID" value="NZ_JAFILD010000046.1"/>
</dbReference>
<dbReference type="InterPro" id="IPR024551">
    <property type="entry name" value="AspAT_Ic"/>
</dbReference>
<dbReference type="GO" id="GO:0004069">
    <property type="term" value="F:L-aspartate:2-oxoglutarate aminotransferase activity"/>
    <property type="evidence" value="ECO:0007669"/>
    <property type="project" value="InterPro"/>
</dbReference>